<evidence type="ECO:0000313" key="2">
    <source>
        <dbReference type="EMBL" id="MDR7071751.1"/>
    </source>
</evidence>
<dbReference type="InterPro" id="IPR037523">
    <property type="entry name" value="VOC_core"/>
</dbReference>
<dbReference type="Pfam" id="PF00903">
    <property type="entry name" value="Glyoxalase"/>
    <property type="match status" value="1"/>
</dbReference>
<dbReference type="PROSITE" id="PS51819">
    <property type="entry name" value="VOC"/>
    <property type="match status" value="1"/>
</dbReference>
<dbReference type="EMBL" id="JAVDWA010000001">
    <property type="protein sequence ID" value="MDR7071751.1"/>
    <property type="molecule type" value="Genomic_DNA"/>
</dbReference>
<organism evidence="2 3">
    <name type="scientific">Fictibacillus barbaricus</name>
    <dbReference type="NCBI Taxonomy" id="182136"/>
    <lineage>
        <taxon>Bacteria</taxon>
        <taxon>Bacillati</taxon>
        <taxon>Bacillota</taxon>
        <taxon>Bacilli</taxon>
        <taxon>Bacillales</taxon>
        <taxon>Fictibacillaceae</taxon>
        <taxon>Fictibacillus</taxon>
    </lineage>
</organism>
<dbReference type="PANTHER" id="PTHR36503:SF1">
    <property type="entry name" value="BLR2520 PROTEIN"/>
    <property type="match status" value="1"/>
</dbReference>
<dbReference type="InterPro" id="IPR004360">
    <property type="entry name" value="Glyas_Fos-R_dOase_dom"/>
</dbReference>
<protein>
    <submittedName>
        <fullName evidence="2">Catechol-2,3-dioxygenase</fullName>
    </submittedName>
</protein>
<dbReference type="Gene3D" id="3.10.180.10">
    <property type="entry name" value="2,3-Dihydroxybiphenyl 1,2-Dioxygenase, domain 1"/>
    <property type="match status" value="1"/>
</dbReference>
<dbReference type="CDD" id="cd06587">
    <property type="entry name" value="VOC"/>
    <property type="match status" value="1"/>
</dbReference>
<sequence>MNQKLLRVGTTYLPVRDPKRSAIWYSEKLGAEINFQDEAKVIINLANQSFFLVKSSEKETSNFKDQQGNTRFCLTFEVDGLASLYSLQKELKQLGVQTGDIENRGHSGENFTFTDPDGNIFDVWSELSPTFKQMQNLLQTEV</sequence>
<evidence type="ECO:0000259" key="1">
    <source>
        <dbReference type="PROSITE" id="PS51819"/>
    </source>
</evidence>
<gene>
    <name evidence="2" type="ORF">J2X07_000726</name>
</gene>
<dbReference type="RefSeq" id="WP_310256481.1">
    <property type="nucleotide sequence ID" value="NZ_JAVDWA010000001.1"/>
</dbReference>
<comment type="caution">
    <text evidence="2">The sequence shown here is derived from an EMBL/GenBank/DDBJ whole genome shotgun (WGS) entry which is preliminary data.</text>
</comment>
<dbReference type="PANTHER" id="PTHR36503">
    <property type="entry name" value="BLR2520 PROTEIN"/>
    <property type="match status" value="1"/>
</dbReference>
<dbReference type="SUPFAM" id="SSF54593">
    <property type="entry name" value="Glyoxalase/Bleomycin resistance protein/Dihydroxybiphenyl dioxygenase"/>
    <property type="match status" value="1"/>
</dbReference>
<keyword evidence="3" id="KW-1185">Reference proteome</keyword>
<evidence type="ECO:0000313" key="3">
    <source>
        <dbReference type="Proteomes" id="UP001258181"/>
    </source>
</evidence>
<proteinExistence type="predicted"/>
<reference evidence="2 3" key="1">
    <citation type="submission" date="2023-07" db="EMBL/GenBank/DDBJ databases">
        <title>Sorghum-associated microbial communities from plants grown in Nebraska, USA.</title>
        <authorList>
            <person name="Schachtman D."/>
        </authorList>
    </citation>
    <scope>NUCLEOTIDE SEQUENCE [LARGE SCALE GENOMIC DNA]</scope>
    <source>
        <strain evidence="2 3">BE211</strain>
    </source>
</reference>
<feature type="domain" description="VOC" evidence="1">
    <location>
        <begin position="7"/>
        <end position="126"/>
    </location>
</feature>
<name>A0ABU1TX31_9BACL</name>
<dbReference type="Proteomes" id="UP001258181">
    <property type="component" value="Unassembled WGS sequence"/>
</dbReference>
<accession>A0ABU1TX31</accession>
<dbReference type="InterPro" id="IPR029068">
    <property type="entry name" value="Glyas_Bleomycin-R_OHBP_Dase"/>
</dbReference>